<dbReference type="InterPro" id="IPR056145">
    <property type="entry name" value="DUF7728"/>
</dbReference>
<gene>
    <name evidence="3" type="ORF">HRG_10550</name>
</gene>
<reference evidence="3" key="1">
    <citation type="submission" date="2021-09" db="EMBL/GenBank/DDBJ databases">
        <title>A high-quality genome of the endoparasitic fungus Hirsutella rhossiliensis with a comparison of Hirsutella genomes reveals transposable elements contributing to genome size variation.</title>
        <authorList>
            <person name="Lin R."/>
            <person name="Jiao Y."/>
            <person name="Sun X."/>
            <person name="Ling J."/>
            <person name="Xie B."/>
            <person name="Cheng X."/>
        </authorList>
    </citation>
    <scope>NUCLEOTIDE SEQUENCE</scope>
    <source>
        <strain evidence="3">HR02</strain>
    </source>
</reference>
<accession>A0A9P8SDR9</accession>
<comment type="caution">
    <text evidence="3">The sequence shown here is derived from an EMBL/GenBank/DDBJ whole genome shotgun (WGS) entry which is preliminary data.</text>
</comment>
<dbReference type="Proteomes" id="UP000824596">
    <property type="component" value="Unassembled WGS sequence"/>
</dbReference>
<dbReference type="OrthoDB" id="5409353at2759"/>
<dbReference type="AlphaFoldDB" id="A0A9P8SDR9"/>
<dbReference type="RefSeq" id="XP_044715763.1">
    <property type="nucleotide sequence ID" value="XM_044869021.1"/>
</dbReference>
<evidence type="ECO:0000259" key="2">
    <source>
        <dbReference type="Pfam" id="PF24854"/>
    </source>
</evidence>
<evidence type="ECO:0000256" key="1">
    <source>
        <dbReference type="SAM" id="MobiDB-lite"/>
    </source>
</evidence>
<organism evidence="3 4">
    <name type="scientific">Hirsutella rhossiliensis</name>
    <dbReference type="NCBI Taxonomy" id="111463"/>
    <lineage>
        <taxon>Eukaryota</taxon>
        <taxon>Fungi</taxon>
        <taxon>Dikarya</taxon>
        <taxon>Ascomycota</taxon>
        <taxon>Pezizomycotina</taxon>
        <taxon>Sordariomycetes</taxon>
        <taxon>Hypocreomycetidae</taxon>
        <taxon>Hypocreales</taxon>
        <taxon>Ophiocordycipitaceae</taxon>
        <taxon>Hirsutella</taxon>
    </lineage>
</organism>
<keyword evidence="4" id="KW-1185">Reference proteome</keyword>
<evidence type="ECO:0000313" key="3">
    <source>
        <dbReference type="EMBL" id="KAH0958249.1"/>
    </source>
</evidence>
<protein>
    <recommendedName>
        <fullName evidence="2">DUF7728 domain-containing protein</fullName>
    </recommendedName>
</protein>
<proteinExistence type="predicted"/>
<evidence type="ECO:0000313" key="4">
    <source>
        <dbReference type="Proteomes" id="UP000824596"/>
    </source>
</evidence>
<feature type="domain" description="DUF7728" evidence="2">
    <location>
        <begin position="36"/>
        <end position="154"/>
    </location>
</feature>
<dbReference type="EMBL" id="JAIZPD010000016">
    <property type="protein sequence ID" value="KAH0958249.1"/>
    <property type="molecule type" value="Genomic_DNA"/>
</dbReference>
<sequence>MARDANALVKTPASEADSLDLPADQGQCLSIRCEQCQGRDSHIRLEFTIADKTKLLANGLELFPNPGTEHGLEMTASVNDDDAKKEDPHDQLISYGLSVALEDKDATENVSLINVDYKIREVDGAVVQGVPVVHLKLIELGSDELLLGSITTMENDDINCGAVQCWAYKLTGATFGGPGEEALLRCCNLRKPQSEPSRNTTAHDAHDWYETVKLKTPQSFQPMLLGFVAFAMLAV</sequence>
<dbReference type="Pfam" id="PF24854">
    <property type="entry name" value="DUF7728"/>
    <property type="match status" value="1"/>
</dbReference>
<name>A0A9P8SDR9_9HYPO</name>
<dbReference type="GeneID" id="68359679"/>
<feature type="region of interest" description="Disordered" evidence="1">
    <location>
        <begin position="1"/>
        <end position="21"/>
    </location>
</feature>